<dbReference type="STRING" id="568899.SAMN05192534_1239"/>
<dbReference type="Proteomes" id="UP000199163">
    <property type="component" value="Unassembled WGS sequence"/>
</dbReference>
<evidence type="ECO:0000313" key="2">
    <source>
        <dbReference type="Proteomes" id="UP000199163"/>
    </source>
</evidence>
<gene>
    <name evidence="1" type="ORF">SAMN05192534_1239</name>
</gene>
<organism evidence="1 2">
    <name type="scientific">Alteribacillus persepolensis</name>
    <dbReference type="NCBI Taxonomy" id="568899"/>
    <lineage>
        <taxon>Bacteria</taxon>
        <taxon>Bacillati</taxon>
        <taxon>Bacillota</taxon>
        <taxon>Bacilli</taxon>
        <taxon>Bacillales</taxon>
        <taxon>Bacillaceae</taxon>
        <taxon>Alteribacillus</taxon>
    </lineage>
</organism>
<dbReference type="AlphaFoldDB" id="A0A1G8I750"/>
<dbReference type="EMBL" id="FNDK01000023">
    <property type="protein sequence ID" value="SDI14410.1"/>
    <property type="molecule type" value="Genomic_DNA"/>
</dbReference>
<sequence length="54" mass="6433">MIDVLKNYHITKDFAVIEMEKRFILIIKNSVFGPYPKTIDNIHKVQKALREEDE</sequence>
<dbReference type="RefSeq" id="WP_175487531.1">
    <property type="nucleotide sequence ID" value="NZ_FNDK01000023.1"/>
</dbReference>
<protein>
    <submittedName>
        <fullName evidence="1">Uncharacterized protein</fullName>
    </submittedName>
</protein>
<proteinExistence type="predicted"/>
<accession>A0A1G8I750</accession>
<keyword evidence="2" id="KW-1185">Reference proteome</keyword>
<evidence type="ECO:0000313" key="1">
    <source>
        <dbReference type="EMBL" id="SDI14410.1"/>
    </source>
</evidence>
<reference evidence="1 2" key="1">
    <citation type="submission" date="2016-10" db="EMBL/GenBank/DDBJ databases">
        <authorList>
            <person name="de Groot N.N."/>
        </authorList>
    </citation>
    <scope>NUCLEOTIDE SEQUENCE [LARGE SCALE GENOMIC DNA]</scope>
    <source>
        <strain evidence="1 2">DSM 21632</strain>
    </source>
</reference>
<name>A0A1G8I750_9BACI</name>